<sequence length="390" mass="41240">MITFFTSKFYFKKSSKLPLRRLGLKALIGSLLVPAGVYAQQTDTLLVAKDTIQNVRMAVFQNGGFVLGGEYTGDAMGIVPAAGPGTRLFWYPGKAAFRAGSVTGSQWAGQLVGDYSIAVGYNVRASASGATAFGNGTTAAQVSSFAVGESNVASGAASVAMGYHAHTNARQGSFVFSDRSSADTLRAGVNHSANWRLSGGFRIFTSSNLSTGLTVQSGSTVSNWGQSDAVISTSTGAMLTTGGVWQNASDVNRKHRFEQIANEEILEKLRKLPVTRWSYKTEAENIRHIGPMAQDFYAAFGLGSDNRGIGTVDADGVALAGIKALEERTRNLAGELESLKAENAALRQQMQDNNGNSWMGFAGFGLLALGGGLVWARRRMASGGSRVFQA</sequence>
<organism evidence="5 6">
    <name type="scientific">Dyadobacter soli</name>
    <dbReference type="NCBI Taxonomy" id="659014"/>
    <lineage>
        <taxon>Bacteria</taxon>
        <taxon>Pseudomonadati</taxon>
        <taxon>Bacteroidota</taxon>
        <taxon>Cytophagia</taxon>
        <taxon>Cytophagales</taxon>
        <taxon>Spirosomataceae</taxon>
        <taxon>Dyadobacter</taxon>
    </lineage>
</organism>
<dbReference type="InterPro" id="IPR011049">
    <property type="entry name" value="Serralysin-like_metalloprot_C"/>
</dbReference>
<dbReference type="Proteomes" id="UP000198748">
    <property type="component" value="Unassembled WGS sequence"/>
</dbReference>
<dbReference type="SUPFAM" id="SSF101967">
    <property type="entry name" value="Adhesin YadA, collagen-binding domain"/>
    <property type="match status" value="1"/>
</dbReference>
<accession>A0A1G6UQ65</accession>
<dbReference type="PROSITE" id="PS51688">
    <property type="entry name" value="ICA"/>
    <property type="match status" value="1"/>
</dbReference>
<dbReference type="GO" id="GO:0019867">
    <property type="term" value="C:outer membrane"/>
    <property type="evidence" value="ECO:0007669"/>
    <property type="project" value="InterPro"/>
</dbReference>
<keyword evidence="2" id="KW-1133">Transmembrane helix</keyword>
<feature type="signal peptide" evidence="3">
    <location>
        <begin position="1"/>
        <end position="39"/>
    </location>
</feature>
<dbReference type="RefSeq" id="WP_090145539.1">
    <property type="nucleotide sequence ID" value="NZ_FNAN01000001.1"/>
</dbReference>
<evidence type="ECO:0000256" key="1">
    <source>
        <dbReference type="SAM" id="Coils"/>
    </source>
</evidence>
<keyword evidence="3" id="KW-0732">Signal</keyword>
<evidence type="ECO:0000256" key="2">
    <source>
        <dbReference type="SAM" id="Phobius"/>
    </source>
</evidence>
<dbReference type="InterPro" id="IPR030392">
    <property type="entry name" value="S74_ICA"/>
</dbReference>
<dbReference type="InterPro" id="IPR008640">
    <property type="entry name" value="Adhesin_Head_dom"/>
</dbReference>
<proteinExistence type="predicted"/>
<keyword evidence="6" id="KW-1185">Reference proteome</keyword>
<dbReference type="Pfam" id="PF13884">
    <property type="entry name" value="Peptidase_S74"/>
    <property type="match status" value="1"/>
</dbReference>
<reference evidence="6" key="1">
    <citation type="submission" date="2016-10" db="EMBL/GenBank/DDBJ databases">
        <authorList>
            <person name="Varghese N."/>
            <person name="Submissions S."/>
        </authorList>
    </citation>
    <scope>NUCLEOTIDE SEQUENCE [LARGE SCALE GENOMIC DNA]</scope>
    <source>
        <strain evidence="6">DSM 25329</strain>
    </source>
</reference>
<dbReference type="AlphaFoldDB" id="A0A1G6UQ65"/>
<evidence type="ECO:0000259" key="4">
    <source>
        <dbReference type="PROSITE" id="PS51688"/>
    </source>
</evidence>
<feature type="chain" id="PRO_5011758170" evidence="3">
    <location>
        <begin position="40"/>
        <end position="390"/>
    </location>
</feature>
<dbReference type="STRING" id="659014.SAMN04487996_10117"/>
<name>A0A1G6UQ65_9BACT</name>
<feature type="domain" description="Peptidase S74" evidence="4">
    <location>
        <begin position="249"/>
        <end position="350"/>
    </location>
</feature>
<dbReference type="EMBL" id="FNAN01000001">
    <property type="protein sequence ID" value="SDD42695.1"/>
    <property type="molecule type" value="Genomic_DNA"/>
</dbReference>
<evidence type="ECO:0000256" key="3">
    <source>
        <dbReference type="SAM" id="SignalP"/>
    </source>
</evidence>
<dbReference type="Gene3D" id="2.150.10.10">
    <property type="entry name" value="Serralysin-like metalloprotease, C-terminal"/>
    <property type="match status" value="1"/>
</dbReference>
<evidence type="ECO:0000313" key="6">
    <source>
        <dbReference type="Proteomes" id="UP000198748"/>
    </source>
</evidence>
<feature type="transmembrane region" description="Helical" evidence="2">
    <location>
        <begin position="358"/>
        <end position="376"/>
    </location>
</feature>
<dbReference type="Pfam" id="PF05658">
    <property type="entry name" value="YadA_head"/>
    <property type="match status" value="2"/>
</dbReference>
<protein>
    <submittedName>
        <fullName evidence="5">LPXTG-motif cell wall anchor domain-containing protein</fullName>
    </submittedName>
</protein>
<evidence type="ECO:0000313" key="5">
    <source>
        <dbReference type="EMBL" id="SDD42695.1"/>
    </source>
</evidence>
<feature type="coiled-coil region" evidence="1">
    <location>
        <begin position="322"/>
        <end position="356"/>
    </location>
</feature>
<keyword evidence="2" id="KW-0472">Membrane</keyword>
<dbReference type="NCBIfam" id="TIGR01167">
    <property type="entry name" value="LPXTG_anchor"/>
    <property type="match status" value="1"/>
</dbReference>
<keyword evidence="2" id="KW-0812">Transmembrane</keyword>
<keyword evidence="1" id="KW-0175">Coiled coil</keyword>
<gene>
    <name evidence="5" type="ORF">SAMN04487996_10117</name>
</gene>
<dbReference type="OrthoDB" id="925207at2"/>